<proteinExistence type="predicted"/>
<comment type="caution">
    <text evidence="1">The sequence shown here is derived from an EMBL/GenBank/DDBJ whole genome shotgun (WGS) entry which is preliminary data.</text>
</comment>
<dbReference type="Proteomes" id="UP000305267">
    <property type="component" value="Unassembled WGS sequence"/>
</dbReference>
<evidence type="ECO:0000313" key="1">
    <source>
        <dbReference type="EMBL" id="TNC07290.1"/>
    </source>
</evidence>
<gene>
    <name evidence="1" type="ORF">FF100_32755</name>
</gene>
<name>A0A5C4L8R9_9HYPH</name>
<accession>A0A5C4L8R9</accession>
<sequence>MAVAMKLGVPVMTTDRAWAGLEIPGLSVEVIR</sequence>
<keyword evidence="2" id="KW-1185">Reference proteome</keyword>
<protein>
    <submittedName>
        <fullName evidence="1">Type II toxin-antitoxin system VapC family toxin</fullName>
    </submittedName>
</protein>
<reference evidence="1 2" key="1">
    <citation type="submission" date="2019-06" db="EMBL/GenBank/DDBJ databases">
        <title>Genome of Methylobacterium sp. 17Sr1-39.</title>
        <authorList>
            <person name="Seo T."/>
        </authorList>
    </citation>
    <scope>NUCLEOTIDE SEQUENCE [LARGE SCALE GENOMIC DNA]</scope>
    <source>
        <strain evidence="1 2">17Sr1-39</strain>
    </source>
</reference>
<dbReference type="AlphaFoldDB" id="A0A5C4L8R9"/>
<dbReference type="EMBL" id="VDDA01000037">
    <property type="protein sequence ID" value="TNC07290.1"/>
    <property type="molecule type" value="Genomic_DNA"/>
</dbReference>
<organism evidence="1 2">
    <name type="scientific">Methylobacterium terricola</name>
    <dbReference type="NCBI Taxonomy" id="2583531"/>
    <lineage>
        <taxon>Bacteria</taxon>
        <taxon>Pseudomonadati</taxon>
        <taxon>Pseudomonadota</taxon>
        <taxon>Alphaproteobacteria</taxon>
        <taxon>Hyphomicrobiales</taxon>
        <taxon>Methylobacteriaceae</taxon>
        <taxon>Methylobacterium</taxon>
    </lineage>
</organism>
<evidence type="ECO:0000313" key="2">
    <source>
        <dbReference type="Proteomes" id="UP000305267"/>
    </source>
</evidence>
<dbReference type="OrthoDB" id="286092at2"/>